<evidence type="ECO:0000313" key="3">
    <source>
        <dbReference type="WBParaSite" id="L893_g17923.t1"/>
    </source>
</evidence>
<feature type="domain" description="CHK kinase-like" evidence="1">
    <location>
        <begin position="13"/>
        <end position="110"/>
    </location>
</feature>
<evidence type="ECO:0000259" key="1">
    <source>
        <dbReference type="SMART" id="SM00587"/>
    </source>
</evidence>
<proteinExistence type="predicted"/>
<evidence type="ECO:0000313" key="2">
    <source>
        <dbReference type="Proteomes" id="UP000095287"/>
    </source>
</evidence>
<dbReference type="AlphaFoldDB" id="A0A1I7YNP1"/>
<organism evidence="2 3">
    <name type="scientific">Steinernema glaseri</name>
    <dbReference type="NCBI Taxonomy" id="37863"/>
    <lineage>
        <taxon>Eukaryota</taxon>
        <taxon>Metazoa</taxon>
        <taxon>Ecdysozoa</taxon>
        <taxon>Nematoda</taxon>
        <taxon>Chromadorea</taxon>
        <taxon>Rhabditida</taxon>
        <taxon>Tylenchina</taxon>
        <taxon>Panagrolaimomorpha</taxon>
        <taxon>Strongyloidoidea</taxon>
        <taxon>Steinernematidae</taxon>
        <taxon>Steinernema</taxon>
    </lineage>
</organism>
<dbReference type="SMART" id="SM00587">
    <property type="entry name" value="CHK"/>
    <property type="match status" value="1"/>
</dbReference>
<dbReference type="PANTHER" id="PTHR23020">
    <property type="entry name" value="UNCHARACTERIZED NUCLEAR HORMONE RECEPTOR-RELATED"/>
    <property type="match status" value="1"/>
</dbReference>
<dbReference type="InterPro" id="IPR012877">
    <property type="entry name" value="Dhs-27"/>
</dbReference>
<keyword evidence="2" id="KW-1185">Reference proteome</keyword>
<dbReference type="Proteomes" id="UP000095287">
    <property type="component" value="Unplaced"/>
</dbReference>
<dbReference type="PANTHER" id="PTHR23020:SF41">
    <property type="entry name" value="AMINOGLYCOSIDE PHOSPHOTRANSFERASE DOMAIN-CONTAINING PROTEIN"/>
    <property type="match status" value="1"/>
</dbReference>
<reference evidence="3" key="1">
    <citation type="submission" date="2016-11" db="UniProtKB">
        <authorList>
            <consortium name="WormBaseParasite"/>
        </authorList>
    </citation>
    <scope>IDENTIFICATION</scope>
</reference>
<dbReference type="InterPro" id="IPR052961">
    <property type="entry name" value="Oxido-Kinase-like_Enzymes"/>
</dbReference>
<protein>
    <submittedName>
        <fullName evidence="3">CHK domain-containing protein</fullName>
    </submittedName>
</protein>
<dbReference type="Gene3D" id="3.90.1200.10">
    <property type="match status" value="1"/>
</dbReference>
<dbReference type="SUPFAM" id="SSF56112">
    <property type="entry name" value="Protein kinase-like (PK-like)"/>
    <property type="match status" value="1"/>
</dbReference>
<dbReference type="Pfam" id="PF07914">
    <property type="entry name" value="DUF1679"/>
    <property type="match status" value="1"/>
</dbReference>
<name>A0A1I7YNP1_9BILA</name>
<dbReference type="InterPro" id="IPR011009">
    <property type="entry name" value="Kinase-like_dom_sf"/>
</dbReference>
<dbReference type="WBParaSite" id="L893_g17923.t1">
    <property type="protein sequence ID" value="L893_g17923.t1"/>
    <property type="gene ID" value="L893_g17923"/>
</dbReference>
<dbReference type="InterPro" id="IPR015897">
    <property type="entry name" value="CHK_kinase-like"/>
</dbReference>
<sequence>MLKEAAMISFTTSLLDKAVQMKPEMLEGKIKPLYEACKNKKYHRYVLYEHCEEAGIPPVLVHGDMWSNNIMWKLDENGILVCCSDAEVRREYEDEVLKYYYDTLTSLFKKDNKEVPFTFEQVEQAYTISQIRQTGDTLWMAPLFCGGEKRPGSEALWEARKEKLLLRASLALDDALKTLEALPREKYVD</sequence>
<accession>A0A1I7YNP1</accession>